<evidence type="ECO:0000259" key="3">
    <source>
        <dbReference type="Pfam" id="PF03959"/>
    </source>
</evidence>
<keyword evidence="1" id="KW-0378">Hydrolase</keyword>
<dbReference type="InterPro" id="IPR005645">
    <property type="entry name" value="FSH-like_dom"/>
</dbReference>
<dbReference type="PANTHER" id="PTHR48070">
    <property type="entry name" value="ESTERASE OVCA2"/>
    <property type="match status" value="1"/>
</dbReference>
<feature type="compositionally biased region" description="Polar residues" evidence="2">
    <location>
        <begin position="68"/>
        <end position="78"/>
    </location>
</feature>
<organism evidence="4 5">
    <name type="scientific">Macrolepiota fuliginosa MF-IS2</name>
    <dbReference type="NCBI Taxonomy" id="1400762"/>
    <lineage>
        <taxon>Eukaryota</taxon>
        <taxon>Fungi</taxon>
        <taxon>Dikarya</taxon>
        <taxon>Basidiomycota</taxon>
        <taxon>Agaricomycotina</taxon>
        <taxon>Agaricomycetes</taxon>
        <taxon>Agaricomycetidae</taxon>
        <taxon>Agaricales</taxon>
        <taxon>Agaricineae</taxon>
        <taxon>Agaricaceae</taxon>
        <taxon>Macrolepiota</taxon>
    </lineage>
</organism>
<evidence type="ECO:0000256" key="1">
    <source>
        <dbReference type="ARBA" id="ARBA00022801"/>
    </source>
</evidence>
<reference evidence="4" key="1">
    <citation type="submission" date="2020-11" db="EMBL/GenBank/DDBJ databases">
        <authorList>
            <consortium name="DOE Joint Genome Institute"/>
            <person name="Ahrendt S."/>
            <person name="Riley R."/>
            <person name="Andreopoulos W."/>
            <person name="Labutti K."/>
            <person name="Pangilinan J."/>
            <person name="Ruiz-Duenas F.J."/>
            <person name="Barrasa J.M."/>
            <person name="Sanchez-Garcia M."/>
            <person name="Camarero S."/>
            <person name="Miyauchi S."/>
            <person name="Serrano A."/>
            <person name="Linde D."/>
            <person name="Babiker R."/>
            <person name="Drula E."/>
            <person name="Ayuso-Fernandez I."/>
            <person name="Pacheco R."/>
            <person name="Padilla G."/>
            <person name="Ferreira P."/>
            <person name="Barriuso J."/>
            <person name="Kellner H."/>
            <person name="Castanera R."/>
            <person name="Alfaro M."/>
            <person name="Ramirez L."/>
            <person name="Pisabarro A.G."/>
            <person name="Kuo A."/>
            <person name="Tritt A."/>
            <person name="Lipzen A."/>
            <person name="He G."/>
            <person name="Yan M."/>
            <person name="Ng V."/>
            <person name="Cullen D."/>
            <person name="Martin F."/>
            <person name="Rosso M.-N."/>
            <person name="Henrissat B."/>
            <person name="Hibbett D."/>
            <person name="Martinez A.T."/>
            <person name="Grigoriev I.V."/>
        </authorList>
    </citation>
    <scope>NUCLEOTIDE SEQUENCE</scope>
    <source>
        <strain evidence="4">MF-IS2</strain>
    </source>
</reference>
<sequence>MAAKRTVLVLHGYSQNANIFSKRLGALRKEAKDIELVFIDAPHVLQPIDLISSHARNPALSLGVEPNEQVSEQEQDPTLTPRAWWKPNPERTRGEGLEESIAVVRDVLKTRKFDGIMGFSQGAAFAAVISALLEKPHTYSPFLVDGKSPHPPLKFCIAVSGFKLTDPICDILFTPSYSTPTLHVIGKNDVVVIEERSRKLVEVSSNKRVEEHEGGHFVPSKGSWRKFLAEFLRNPFGDIPSPGLASASVPPSGTATPTTLGPSGGPTTNMVAQKL</sequence>
<feature type="region of interest" description="Disordered" evidence="2">
    <location>
        <begin position="64"/>
        <end position="91"/>
    </location>
</feature>
<dbReference type="GO" id="GO:0005634">
    <property type="term" value="C:nucleus"/>
    <property type="evidence" value="ECO:0007669"/>
    <property type="project" value="TreeGrafter"/>
</dbReference>
<proteinExistence type="predicted"/>
<dbReference type="Proteomes" id="UP000807342">
    <property type="component" value="Unassembled WGS sequence"/>
</dbReference>
<evidence type="ECO:0000256" key="2">
    <source>
        <dbReference type="SAM" id="MobiDB-lite"/>
    </source>
</evidence>
<feature type="domain" description="Serine hydrolase" evidence="3">
    <location>
        <begin position="1"/>
        <end position="226"/>
    </location>
</feature>
<dbReference type="OrthoDB" id="2094269at2759"/>
<dbReference type="InterPro" id="IPR050593">
    <property type="entry name" value="LovG"/>
</dbReference>
<dbReference type="Pfam" id="PF03959">
    <property type="entry name" value="FSH1"/>
    <property type="match status" value="1"/>
</dbReference>
<protein>
    <recommendedName>
        <fullName evidence="3">Serine hydrolase domain-containing protein</fullName>
    </recommendedName>
</protein>
<dbReference type="GO" id="GO:0016787">
    <property type="term" value="F:hydrolase activity"/>
    <property type="evidence" value="ECO:0007669"/>
    <property type="project" value="UniProtKB-KW"/>
</dbReference>
<dbReference type="EMBL" id="MU151167">
    <property type="protein sequence ID" value="KAF9448267.1"/>
    <property type="molecule type" value="Genomic_DNA"/>
</dbReference>
<dbReference type="SUPFAM" id="SSF53474">
    <property type="entry name" value="alpha/beta-Hydrolases"/>
    <property type="match status" value="1"/>
</dbReference>
<dbReference type="PANTHER" id="PTHR48070:SF6">
    <property type="entry name" value="ESTERASE OVCA2"/>
    <property type="match status" value="1"/>
</dbReference>
<accession>A0A9P6C1Y0</accession>
<evidence type="ECO:0000313" key="4">
    <source>
        <dbReference type="EMBL" id="KAF9448267.1"/>
    </source>
</evidence>
<dbReference type="Gene3D" id="3.40.50.1820">
    <property type="entry name" value="alpha/beta hydrolase"/>
    <property type="match status" value="1"/>
</dbReference>
<comment type="caution">
    <text evidence="4">The sequence shown here is derived from an EMBL/GenBank/DDBJ whole genome shotgun (WGS) entry which is preliminary data.</text>
</comment>
<evidence type="ECO:0000313" key="5">
    <source>
        <dbReference type="Proteomes" id="UP000807342"/>
    </source>
</evidence>
<keyword evidence="5" id="KW-1185">Reference proteome</keyword>
<dbReference type="InterPro" id="IPR029058">
    <property type="entry name" value="AB_hydrolase_fold"/>
</dbReference>
<feature type="region of interest" description="Disordered" evidence="2">
    <location>
        <begin position="243"/>
        <end position="275"/>
    </location>
</feature>
<dbReference type="GO" id="GO:0005737">
    <property type="term" value="C:cytoplasm"/>
    <property type="evidence" value="ECO:0007669"/>
    <property type="project" value="TreeGrafter"/>
</dbReference>
<feature type="compositionally biased region" description="Low complexity" evidence="2">
    <location>
        <begin position="250"/>
        <end position="268"/>
    </location>
</feature>
<name>A0A9P6C1Y0_9AGAR</name>
<dbReference type="AlphaFoldDB" id="A0A9P6C1Y0"/>
<gene>
    <name evidence="4" type="ORF">P691DRAFT_56168</name>
</gene>